<dbReference type="InterPro" id="IPR029058">
    <property type="entry name" value="AB_hydrolase_fold"/>
</dbReference>
<name>A0AAV1D1B7_OLDCO</name>
<dbReference type="Gene3D" id="3.40.50.1820">
    <property type="entry name" value="alpha/beta hydrolase"/>
    <property type="match status" value="1"/>
</dbReference>
<keyword evidence="4" id="KW-1185">Reference proteome</keyword>
<comment type="similarity">
    <text evidence="1">Belongs to the 'GDXG' lipolytic enzyme family.</text>
</comment>
<dbReference type="Proteomes" id="UP001161247">
    <property type="component" value="Chromosome 4"/>
</dbReference>
<evidence type="ECO:0000313" key="4">
    <source>
        <dbReference type="Proteomes" id="UP001161247"/>
    </source>
</evidence>
<evidence type="ECO:0000313" key="3">
    <source>
        <dbReference type="EMBL" id="CAI9101639.1"/>
    </source>
</evidence>
<dbReference type="EMBL" id="OX459121">
    <property type="protein sequence ID" value="CAI9101639.1"/>
    <property type="molecule type" value="Genomic_DNA"/>
</dbReference>
<evidence type="ECO:0000259" key="2">
    <source>
        <dbReference type="Pfam" id="PF07859"/>
    </source>
</evidence>
<reference evidence="3" key="1">
    <citation type="submission" date="2023-03" db="EMBL/GenBank/DDBJ databases">
        <authorList>
            <person name="Julca I."/>
        </authorList>
    </citation>
    <scope>NUCLEOTIDE SEQUENCE</scope>
</reference>
<dbReference type="PANTHER" id="PTHR23024">
    <property type="entry name" value="ARYLACETAMIDE DEACETYLASE"/>
    <property type="match status" value="1"/>
</dbReference>
<accession>A0AAV1D1B7</accession>
<protein>
    <submittedName>
        <fullName evidence="3">OLC1v1039009C1</fullName>
    </submittedName>
</protein>
<dbReference type="Pfam" id="PF07859">
    <property type="entry name" value="Abhydrolase_3"/>
    <property type="match status" value="1"/>
</dbReference>
<dbReference type="GO" id="GO:0016787">
    <property type="term" value="F:hydrolase activity"/>
    <property type="evidence" value="ECO:0007669"/>
    <property type="project" value="InterPro"/>
</dbReference>
<proteinExistence type="inferred from homology"/>
<dbReference type="PANTHER" id="PTHR23024:SF113">
    <property type="entry name" value="CARBOXYLESTERASE 8-RELATED"/>
    <property type="match status" value="1"/>
</dbReference>
<organism evidence="3 4">
    <name type="scientific">Oldenlandia corymbosa var. corymbosa</name>
    <dbReference type="NCBI Taxonomy" id="529605"/>
    <lineage>
        <taxon>Eukaryota</taxon>
        <taxon>Viridiplantae</taxon>
        <taxon>Streptophyta</taxon>
        <taxon>Embryophyta</taxon>
        <taxon>Tracheophyta</taxon>
        <taxon>Spermatophyta</taxon>
        <taxon>Magnoliopsida</taxon>
        <taxon>eudicotyledons</taxon>
        <taxon>Gunneridae</taxon>
        <taxon>Pentapetalae</taxon>
        <taxon>asterids</taxon>
        <taxon>lamiids</taxon>
        <taxon>Gentianales</taxon>
        <taxon>Rubiaceae</taxon>
        <taxon>Rubioideae</taxon>
        <taxon>Spermacoceae</taxon>
        <taxon>Hedyotis-Oldenlandia complex</taxon>
        <taxon>Oldenlandia</taxon>
    </lineage>
</organism>
<dbReference type="AlphaFoldDB" id="A0AAV1D1B7"/>
<dbReference type="InterPro" id="IPR013094">
    <property type="entry name" value="AB_hydrolase_3"/>
</dbReference>
<evidence type="ECO:0000256" key="1">
    <source>
        <dbReference type="ARBA" id="ARBA00010515"/>
    </source>
</evidence>
<dbReference type="InterPro" id="IPR050466">
    <property type="entry name" value="Carboxylest/Gibb_receptor"/>
</dbReference>
<sequence length="351" mass="38488">MADQQTITRTPQSMEEAYEFFHISVNPDGSLTRKTPFPSVPPNPEVADLPYLSKDIPLNPRNNTFIRLFRPVINPPPNSNFPLIIYFHGGGFVFFSAADVIFHGSCGRTASHVPALVASLEYRLAPEHRLPAAYDDAIDALHWAKAQASAADGGEGCDPWLRELADFSKVFLMGSSAGGNMVYHVALRAQDVDLGPMKLAGLIMNEPFFGGVQWSDSELRLADDKVVPLHGTELLWHLALPEGADRDHEFSNVAHHAGSHVEKIRRFPRCLIRGYGGDPLVDRQKEVAKLLEENGVEVVPVFTDEGYHAVEIFDPKMAAILYDDIKEFVNSSSEAAATAPSEINAAGKSAM</sequence>
<feature type="domain" description="Alpha/beta hydrolase fold-3" evidence="2">
    <location>
        <begin position="84"/>
        <end position="310"/>
    </location>
</feature>
<dbReference type="SUPFAM" id="SSF53474">
    <property type="entry name" value="alpha/beta-Hydrolases"/>
    <property type="match status" value="1"/>
</dbReference>
<gene>
    <name evidence="3" type="ORF">OLC1_LOCUS11189</name>
</gene>